<keyword evidence="1" id="KW-1133">Transmembrane helix</keyword>
<dbReference type="EMBL" id="CAHIKZ030005144">
    <property type="protein sequence ID" value="CAE1320064.1"/>
    <property type="molecule type" value="Genomic_DNA"/>
</dbReference>
<feature type="transmembrane region" description="Helical" evidence="1">
    <location>
        <begin position="115"/>
        <end position="133"/>
    </location>
</feature>
<dbReference type="Proteomes" id="UP000597762">
    <property type="component" value="Unassembled WGS sequence"/>
</dbReference>
<reference evidence="2" key="1">
    <citation type="submission" date="2021-01" db="EMBL/GenBank/DDBJ databases">
        <authorList>
            <person name="Li R."/>
            <person name="Bekaert M."/>
        </authorList>
    </citation>
    <scope>NUCLEOTIDE SEQUENCE</scope>
    <source>
        <strain evidence="2">Farmed</strain>
    </source>
</reference>
<protein>
    <submittedName>
        <fullName evidence="2">Uncharacterized protein</fullName>
    </submittedName>
</protein>
<feature type="transmembrane region" description="Helical" evidence="1">
    <location>
        <begin position="30"/>
        <end position="52"/>
    </location>
</feature>
<accession>A0A812E9N9</accession>
<keyword evidence="3" id="KW-1185">Reference proteome</keyword>
<evidence type="ECO:0000256" key="1">
    <source>
        <dbReference type="SAM" id="Phobius"/>
    </source>
</evidence>
<keyword evidence="1" id="KW-0472">Membrane</keyword>
<dbReference type="AlphaFoldDB" id="A0A812E9N9"/>
<comment type="caution">
    <text evidence="2">The sequence shown here is derived from an EMBL/GenBank/DDBJ whole genome shotgun (WGS) entry which is preliminary data.</text>
</comment>
<sequence length="268" mass="30920">MLNKRQLCCHTQGTFDIISLSLSLSFPSSFLSLSFLSTFLVLPLCHFFPLFSHCHFFPLFSLSLCHFFPLFLSLSVISFLFSLSLSVISFLSFSLSFLSSLSLCHFFPLSSHCHFFPLFFFFSVISFLFFFSLSFHSSHLFFFSLIFPSLEVRENMDIDDTNKERKKKIPFPHFPHRPIACLPLIFCYSIFFFYILSLLPLPNLCYSSFCYSPCSSPPLLPFHSIMSLQRLFITTLPTLNLTSSESCLSNNGTKSNQTFYLLAQCRLM</sequence>
<evidence type="ECO:0000313" key="3">
    <source>
        <dbReference type="Proteomes" id="UP000597762"/>
    </source>
</evidence>
<evidence type="ECO:0000313" key="2">
    <source>
        <dbReference type="EMBL" id="CAE1320064.1"/>
    </source>
</evidence>
<feature type="transmembrane region" description="Helical" evidence="1">
    <location>
        <begin position="59"/>
        <end position="81"/>
    </location>
</feature>
<proteinExistence type="predicted"/>
<feature type="transmembrane region" description="Helical" evidence="1">
    <location>
        <begin position="87"/>
        <end position="108"/>
    </location>
</feature>
<gene>
    <name evidence="2" type="ORF">SPHA_70316</name>
</gene>
<feature type="transmembrane region" description="Helical" evidence="1">
    <location>
        <begin position="179"/>
        <end position="201"/>
    </location>
</feature>
<organism evidence="2 3">
    <name type="scientific">Acanthosepion pharaonis</name>
    <name type="common">Pharaoh cuttlefish</name>
    <name type="synonym">Sepia pharaonis</name>
    <dbReference type="NCBI Taxonomy" id="158019"/>
    <lineage>
        <taxon>Eukaryota</taxon>
        <taxon>Metazoa</taxon>
        <taxon>Spiralia</taxon>
        <taxon>Lophotrochozoa</taxon>
        <taxon>Mollusca</taxon>
        <taxon>Cephalopoda</taxon>
        <taxon>Coleoidea</taxon>
        <taxon>Decapodiformes</taxon>
        <taxon>Sepiida</taxon>
        <taxon>Sepiina</taxon>
        <taxon>Sepiidae</taxon>
        <taxon>Acanthosepion</taxon>
    </lineage>
</organism>
<keyword evidence="1" id="KW-0812">Transmembrane</keyword>
<name>A0A812E9N9_ACAPH</name>